<evidence type="ECO:0000313" key="1">
    <source>
        <dbReference type="EMBL" id="GIH91966.1"/>
    </source>
</evidence>
<dbReference type="Proteomes" id="UP000619788">
    <property type="component" value="Unassembled WGS sequence"/>
</dbReference>
<protein>
    <submittedName>
        <fullName evidence="1">Uncharacterized protein</fullName>
    </submittedName>
</protein>
<dbReference type="RefSeq" id="WP_204064213.1">
    <property type="nucleotide sequence ID" value="NZ_BOOJ01000023.1"/>
</dbReference>
<keyword evidence="2" id="KW-1185">Reference proteome</keyword>
<comment type="caution">
    <text evidence="1">The sequence shown here is derived from an EMBL/GenBank/DDBJ whole genome shotgun (WGS) entry which is preliminary data.</text>
</comment>
<reference evidence="1 2" key="1">
    <citation type="submission" date="2021-01" db="EMBL/GenBank/DDBJ databases">
        <title>Whole genome shotgun sequence of Planobispora siamensis NBRC 107568.</title>
        <authorList>
            <person name="Komaki H."/>
            <person name="Tamura T."/>
        </authorList>
    </citation>
    <scope>NUCLEOTIDE SEQUENCE [LARGE SCALE GENOMIC DNA]</scope>
    <source>
        <strain evidence="1 2">NBRC 107568</strain>
    </source>
</reference>
<name>A0A8J3WLM0_9ACTN</name>
<dbReference type="EMBL" id="BOOJ01000023">
    <property type="protein sequence ID" value="GIH91966.1"/>
    <property type="molecule type" value="Genomic_DNA"/>
</dbReference>
<proteinExistence type="predicted"/>
<sequence>MHDPLTVAFEIRRPWPKKRDKNGWRYWPALVTVWHREPGSRDSGEVCKHHSRVQDRDGKWQWKFHHGWRFHIHHWRIQVHPLQELRRRLLTRCTWCGGRHRKGDAVNVSQQWNRRRGHWWQGEMGLYHRDCSSIAHAHRSCLCEDPITDHEGYGSCARCGRFRAYGLKPENLAHMRDLRQIPTGARSRPTTESCP</sequence>
<accession>A0A8J3WLM0</accession>
<dbReference type="AlphaFoldDB" id="A0A8J3WLM0"/>
<organism evidence="1 2">
    <name type="scientific">Planobispora siamensis</name>
    <dbReference type="NCBI Taxonomy" id="936338"/>
    <lineage>
        <taxon>Bacteria</taxon>
        <taxon>Bacillati</taxon>
        <taxon>Actinomycetota</taxon>
        <taxon>Actinomycetes</taxon>
        <taxon>Streptosporangiales</taxon>
        <taxon>Streptosporangiaceae</taxon>
        <taxon>Planobispora</taxon>
    </lineage>
</organism>
<evidence type="ECO:0000313" key="2">
    <source>
        <dbReference type="Proteomes" id="UP000619788"/>
    </source>
</evidence>
<gene>
    <name evidence="1" type="ORF">Psi01_25960</name>
</gene>